<feature type="domain" description="D-isomer specific 2-hydroxyacid dehydrogenase catalytic" evidence="5">
    <location>
        <begin position="19"/>
        <end position="314"/>
    </location>
</feature>
<dbReference type="SUPFAM" id="SSF51735">
    <property type="entry name" value="NAD(P)-binding Rossmann-fold domains"/>
    <property type="match status" value="1"/>
</dbReference>
<dbReference type="GO" id="GO:0051287">
    <property type="term" value="F:NAD binding"/>
    <property type="evidence" value="ECO:0007669"/>
    <property type="project" value="InterPro"/>
</dbReference>
<evidence type="ECO:0000259" key="6">
    <source>
        <dbReference type="Pfam" id="PF02826"/>
    </source>
</evidence>
<name>A0A292YDI9_9BACL</name>
<proteinExistence type="inferred from homology"/>
<gene>
    <name evidence="7" type="ORF">EFBL_1848</name>
</gene>
<keyword evidence="8" id="KW-1185">Reference proteome</keyword>
<dbReference type="Gene3D" id="3.40.50.720">
    <property type="entry name" value="NAD(P)-binding Rossmann-like Domain"/>
    <property type="match status" value="2"/>
</dbReference>
<evidence type="ECO:0000256" key="2">
    <source>
        <dbReference type="ARBA" id="ARBA00023002"/>
    </source>
</evidence>
<dbReference type="SUPFAM" id="SSF52283">
    <property type="entry name" value="Formate/glycerate dehydrogenase catalytic domain-like"/>
    <property type="match status" value="1"/>
</dbReference>
<dbReference type="InterPro" id="IPR006140">
    <property type="entry name" value="D-isomer_DH_NAD-bd"/>
</dbReference>
<sequence length="315" mass="35048">MGLVIAEDLWQPLPEWARNKYEIVYDPRLYADRDRLQTVAKSAKALIVRNKTLVDRELLEQLPELRVIGRLGVGLDNIDLETCRERKVKVVAARGCNANAVAEYVIAAMFHTVRPLNQYDKSVRNGAWDRFQCMGGELHGRTLGLIGVGDIGQRVAFRTRSLGIRVIAHDPYVLASNMVVQDFGVHLLPLEEVCRLSDFLSVHVPLTSATRHLIGERELSIMKDTAVLINTSRGGILDESALFKSLKQSPRRYAVLDVREKEPPDAKDSLQELPNVLLTPHIAGITHESSERVVELVLGDIDRVLSGLPAVSAVV</sequence>
<dbReference type="AlphaFoldDB" id="A0A292YDI9"/>
<keyword evidence="3" id="KW-0520">NAD</keyword>
<reference evidence="8" key="1">
    <citation type="submission" date="2017-07" db="EMBL/GenBank/DDBJ databases">
        <title>Draft genome sequence of Effusibacillus lacus strain skLN1.</title>
        <authorList>
            <person name="Watanabe M."/>
            <person name="Kojima H."/>
            <person name="Fukui M."/>
        </authorList>
    </citation>
    <scope>NUCLEOTIDE SEQUENCE [LARGE SCALE GENOMIC DNA]</scope>
    <source>
        <strain evidence="8">skLN1</strain>
    </source>
</reference>
<evidence type="ECO:0000256" key="4">
    <source>
        <dbReference type="RuleBase" id="RU003719"/>
    </source>
</evidence>
<feature type="domain" description="D-isomer specific 2-hydroxyacid dehydrogenase NAD-binding" evidence="6">
    <location>
        <begin position="106"/>
        <end position="283"/>
    </location>
</feature>
<dbReference type="Proteomes" id="UP000217785">
    <property type="component" value="Unassembled WGS sequence"/>
</dbReference>
<comment type="caution">
    <text evidence="7">The sequence shown here is derived from an EMBL/GenBank/DDBJ whole genome shotgun (WGS) entry which is preliminary data.</text>
</comment>
<dbReference type="GO" id="GO:0016616">
    <property type="term" value="F:oxidoreductase activity, acting on the CH-OH group of donors, NAD or NADP as acceptor"/>
    <property type="evidence" value="ECO:0007669"/>
    <property type="project" value="InterPro"/>
</dbReference>
<accession>A0A292YDI9</accession>
<dbReference type="InterPro" id="IPR050857">
    <property type="entry name" value="D-2-hydroxyacid_DH"/>
</dbReference>
<dbReference type="PANTHER" id="PTHR42789:SF1">
    <property type="entry name" value="D-ISOMER SPECIFIC 2-HYDROXYACID DEHYDROGENASE FAMILY PROTEIN (AFU_ORTHOLOGUE AFUA_6G10090)"/>
    <property type="match status" value="1"/>
</dbReference>
<protein>
    <recommendedName>
        <fullName evidence="9">Hydroxyacid dehydrogenase</fullName>
    </recommendedName>
</protein>
<dbReference type="InterPro" id="IPR029753">
    <property type="entry name" value="D-isomer_DH_CS"/>
</dbReference>
<dbReference type="PANTHER" id="PTHR42789">
    <property type="entry name" value="D-ISOMER SPECIFIC 2-HYDROXYACID DEHYDROGENASE FAMILY PROTEIN (AFU_ORTHOLOGUE AFUA_6G10090)"/>
    <property type="match status" value="1"/>
</dbReference>
<dbReference type="InterPro" id="IPR006139">
    <property type="entry name" value="D-isomer_2_OHA_DH_cat_dom"/>
</dbReference>
<evidence type="ECO:0008006" key="9">
    <source>
        <dbReference type="Google" id="ProtNLM"/>
    </source>
</evidence>
<comment type="similarity">
    <text evidence="1 4">Belongs to the D-isomer specific 2-hydroxyacid dehydrogenase family.</text>
</comment>
<dbReference type="RefSeq" id="WP_165912649.1">
    <property type="nucleotide sequence ID" value="NZ_BDUF01000053.1"/>
</dbReference>
<evidence type="ECO:0000313" key="8">
    <source>
        <dbReference type="Proteomes" id="UP000217785"/>
    </source>
</evidence>
<evidence type="ECO:0000313" key="7">
    <source>
        <dbReference type="EMBL" id="GAX90222.1"/>
    </source>
</evidence>
<evidence type="ECO:0000256" key="3">
    <source>
        <dbReference type="ARBA" id="ARBA00023027"/>
    </source>
</evidence>
<organism evidence="7 8">
    <name type="scientific">Effusibacillus lacus</name>
    <dbReference type="NCBI Taxonomy" id="1348429"/>
    <lineage>
        <taxon>Bacteria</taxon>
        <taxon>Bacillati</taxon>
        <taxon>Bacillota</taxon>
        <taxon>Bacilli</taxon>
        <taxon>Bacillales</taxon>
        <taxon>Alicyclobacillaceae</taxon>
        <taxon>Effusibacillus</taxon>
    </lineage>
</organism>
<dbReference type="FunFam" id="3.40.50.720:FF:000203">
    <property type="entry name" value="D-3-phosphoglycerate dehydrogenase (SerA)"/>
    <property type="match status" value="1"/>
</dbReference>
<dbReference type="Pfam" id="PF02826">
    <property type="entry name" value="2-Hacid_dh_C"/>
    <property type="match status" value="1"/>
</dbReference>
<evidence type="ECO:0000256" key="1">
    <source>
        <dbReference type="ARBA" id="ARBA00005854"/>
    </source>
</evidence>
<dbReference type="InterPro" id="IPR036291">
    <property type="entry name" value="NAD(P)-bd_dom_sf"/>
</dbReference>
<keyword evidence="2 4" id="KW-0560">Oxidoreductase</keyword>
<dbReference type="Pfam" id="PF00389">
    <property type="entry name" value="2-Hacid_dh"/>
    <property type="match status" value="1"/>
</dbReference>
<dbReference type="PROSITE" id="PS00670">
    <property type="entry name" value="D_2_HYDROXYACID_DH_2"/>
    <property type="match status" value="1"/>
</dbReference>
<dbReference type="PROSITE" id="PS00671">
    <property type="entry name" value="D_2_HYDROXYACID_DH_3"/>
    <property type="match status" value="1"/>
</dbReference>
<evidence type="ECO:0000259" key="5">
    <source>
        <dbReference type="Pfam" id="PF00389"/>
    </source>
</evidence>
<dbReference type="EMBL" id="BDUF01000053">
    <property type="protein sequence ID" value="GAX90222.1"/>
    <property type="molecule type" value="Genomic_DNA"/>
</dbReference>
<dbReference type="CDD" id="cd12173">
    <property type="entry name" value="PGDH_4"/>
    <property type="match status" value="1"/>
</dbReference>